<reference evidence="5" key="1">
    <citation type="journal article" date="2014" name="Int. J. Syst. Evol. Microbiol.">
        <title>Complete genome sequence of Corynebacterium casei LMG S-19264T (=DSM 44701T), isolated from a smear-ripened cheese.</title>
        <authorList>
            <consortium name="US DOE Joint Genome Institute (JGI-PGF)"/>
            <person name="Walter F."/>
            <person name="Albersmeier A."/>
            <person name="Kalinowski J."/>
            <person name="Ruckert C."/>
        </authorList>
    </citation>
    <scope>NUCLEOTIDE SEQUENCE</scope>
    <source>
        <strain evidence="5">CGMCC 1.15958</strain>
    </source>
</reference>
<dbReference type="Proteomes" id="UP000609064">
    <property type="component" value="Unassembled WGS sequence"/>
</dbReference>
<comment type="similarity">
    <text evidence="1">Belongs to the BlaI transcriptional regulatory family.</text>
</comment>
<dbReference type="InterPro" id="IPR036388">
    <property type="entry name" value="WH-like_DNA-bd_sf"/>
</dbReference>
<dbReference type="PIRSF" id="PIRSF019455">
    <property type="entry name" value="CopR_AtkY"/>
    <property type="match status" value="1"/>
</dbReference>
<keyword evidence="5" id="KW-0808">Transferase</keyword>
<keyword evidence="5" id="KW-0328">Glycosyltransferase</keyword>
<sequence>MENIPSIKPTESELEILQILWQLGKATVRQVNDELSKFKEVGYTTTLKLMQIMHEKHILSRTEEGRYHLYQAEIGEEQTQQLLLGKFVDATFRGSAMKLVMQALGNQDVSLDELDEIKKLIAEKEKNLNL</sequence>
<keyword evidence="4" id="KW-0804">Transcription</keyword>
<dbReference type="Gene3D" id="1.10.10.10">
    <property type="entry name" value="Winged helix-like DNA-binding domain superfamily/Winged helix DNA-binding domain"/>
    <property type="match status" value="1"/>
</dbReference>
<dbReference type="Pfam" id="PF03965">
    <property type="entry name" value="Penicillinase_R"/>
    <property type="match status" value="1"/>
</dbReference>
<reference evidence="5" key="2">
    <citation type="submission" date="2020-09" db="EMBL/GenBank/DDBJ databases">
        <authorList>
            <person name="Sun Q."/>
            <person name="Zhou Y."/>
        </authorList>
    </citation>
    <scope>NUCLEOTIDE SEQUENCE</scope>
    <source>
        <strain evidence="5">CGMCC 1.15958</strain>
    </source>
</reference>
<dbReference type="EMBL" id="BMKK01000011">
    <property type="protein sequence ID" value="GGD75639.1"/>
    <property type="molecule type" value="Genomic_DNA"/>
</dbReference>
<evidence type="ECO:0000256" key="3">
    <source>
        <dbReference type="ARBA" id="ARBA00023125"/>
    </source>
</evidence>
<gene>
    <name evidence="5" type="primary">atkY</name>
    <name evidence="5" type="ORF">GCM10011514_44460</name>
</gene>
<evidence type="ECO:0000256" key="4">
    <source>
        <dbReference type="ARBA" id="ARBA00023163"/>
    </source>
</evidence>
<dbReference type="SUPFAM" id="SSF46785">
    <property type="entry name" value="Winged helix' DNA-binding domain"/>
    <property type="match status" value="1"/>
</dbReference>
<keyword evidence="2" id="KW-0805">Transcription regulation</keyword>
<name>A0A916Z3X6_9BACT</name>
<evidence type="ECO:0000313" key="5">
    <source>
        <dbReference type="EMBL" id="GGD75639.1"/>
    </source>
</evidence>
<evidence type="ECO:0000256" key="1">
    <source>
        <dbReference type="ARBA" id="ARBA00011046"/>
    </source>
</evidence>
<comment type="caution">
    <text evidence="5">The sequence shown here is derived from an EMBL/GenBank/DDBJ whole genome shotgun (WGS) entry which is preliminary data.</text>
</comment>
<dbReference type="Gene3D" id="1.10.4040.10">
    <property type="entry name" value="Penicillinase repressor domain"/>
    <property type="match status" value="1"/>
</dbReference>
<accession>A0A916Z3X6</accession>
<dbReference type="GO" id="GO:0045892">
    <property type="term" value="P:negative regulation of DNA-templated transcription"/>
    <property type="evidence" value="ECO:0007669"/>
    <property type="project" value="InterPro"/>
</dbReference>
<dbReference type="GO" id="GO:0016757">
    <property type="term" value="F:glycosyltransferase activity"/>
    <property type="evidence" value="ECO:0007669"/>
    <property type="project" value="UniProtKB-KW"/>
</dbReference>
<protein>
    <submittedName>
        <fullName evidence="5">Uracil phosphoribosyltransferase</fullName>
    </submittedName>
</protein>
<dbReference type="RefSeq" id="WP_188769568.1">
    <property type="nucleotide sequence ID" value="NZ_BMKK01000011.1"/>
</dbReference>
<dbReference type="InterPro" id="IPR005650">
    <property type="entry name" value="BlaI_family"/>
</dbReference>
<evidence type="ECO:0000313" key="6">
    <source>
        <dbReference type="Proteomes" id="UP000609064"/>
    </source>
</evidence>
<keyword evidence="3" id="KW-0238">DNA-binding</keyword>
<dbReference type="GO" id="GO:0003677">
    <property type="term" value="F:DNA binding"/>
    <property type="evidence" value="ECO:0007669"/>
    <property type="project" value="UniProtKB-KW"/>
</dbReference>
<keyword evidence="6" id="KW-1185">Reference proteome</keyword>
<proteinExistence type="inferred from homology"/>
<evidence type="ECO:0000256" key="2">
    <source>
        <dbReference type="ARBA" id="ARBA00023015"/>
    </source>
</evidence>
<dbReference type="InterPro" id="IPR036390">
    <property type="entry name" value="WH_DNA-bd_sf"/>
</dbReference>
<dbReference type="AlphaFoldDB" id="A0A916Z3X6"/>
<organism evidence="5 6">
    <name type="scientific">Emticicia aquatilis</name>
    <dbReference type="NCBI Taxonomy" id="1537369"/>
    <lineage>
        <taxon>Bacteria</taxon>
        <taxon>Pseudomonadati</taxon>
        <taxon>Bacteroidota</taxon>
        <taxon>Cytophagia</taxon>
        <taxon>Cytophagales</taxon>
        <taxon>Leadbetterellaceae</taxon>
        <taxon>Emticicia</taxon>
    </lineage>
</organism>